<protein>
    <submittedName>
        <fullName evidence="7">V-set and transmembrane domain-containing protein 2-like protein</fullName>
    </submittedName>
</protein>
<reference evidence="7" key="1">
    <citation type="submission" date="2025-08" db="UniProtKB">
        <authorList>
            <consortium name="Ensembl"/>
        </authorList>
    </citation>
    <scope>IDENTIFICATION</scope>
</reference>
<evidence type="ECO:0000256" key="3">
    <source>
        <dbReference type="ARBA" id="ARBA00023319"/>
    </source>
</evidence>
<keyword evidence="4" id="KW-0812">Transmembrane</keyword>
<feature type="chain" id="PRO_5017457572" evidence="5">
    <location>
        <begin position="21"/>
        <end position="216"/>
    </location>
</feature>
<accession>A0A3B3VT99</accession>
<organism evidence="7 8">
    <name type="scientific">Poecilia latipinna</name>
    <name type="common">sailfin molly</name>
    <dbReference type="NCBI Taxonomy" id="48699"/>
    <lineage>
        <taxon>Eukaryota</taxon>
        <taxon>Metazoa</taxon>
        <taxon>Chordata</taxon>
        <taxon>Craniata</taxon>
        <taxon>Vertebrata</taxon>
        <taxon>Euteleostomi</taxon>
        <taxon>Actinopterygii</taxon>
        <taxon>Neopterygii</taxon>
        <taxon>Teleostei</taxon>
        <taxon>Neoteleostei</taxon>
        <taxon>Acanthomorphata</taxon>
        <taxon>Ovalentaria</taxon>
        <taxon>Atherinomorphae</taxon>
        <taxon>Cyprinodontiformes</taxon>
        <taxon>Poeciliidae</taxon>
        <taxon>Poeciliinae</taxon>
        <taxon>Poecilia</taxon>
    </lineage>
</organism>
<evidence type="ECO:0000256" key="5">
    <source>
        <dbReference type="SAM" id="SignalP"/>
    </source>
</evidence>
<dbReference type="SUPFAM" id="SSF48726">
    <property type="entry name" value="Immunoglobulin"/>
    <property type="match status" value="1"/>
</dbReference>
<evidence type="ECO:0000259" key="6">
    <source>
        <dbReference type="PROSITE" id="PS50835"/>
    </source>
</evidence>
<dbReference type="AlphaFoldDB" id="A0A3B3VT99"/>
<dbReference type="STRING" id="48699.ENSPLAP00000028266"/>
<dbReference type="GO" id="GO:0016020">
    <property type="term" value="C:membrane"/>
    <property type="evidence" value="ECO:0007669"/>
    <property type="project" value="TreeGrafter"/>
</dbReference>
<evidence type="ECO:0000256" key="4">
    <source>
        <dbReference type="SAM" id="Phobius"/>
    </source>
</evidence>
<dbReference type="InterPro" id="IPR013106">
    <property type="entry name" value="Ig_V-set"/>
</dbReference>
<dbReference type="Ensembl" id="ENSPLAT00000022076.1">
    <property type="protein sequence ID" value="ENSPLAP00000028266.1"/>
    <property type="gene ID" value="ENSPLAG00000017551.1"/>
</dbReference>
<evidence type="ECO:0000256" key="1">
    <source>
        <dbReference type="ARBA" id="ARBA00022729"/>
    </source>
</evidence>
<proteinExistence type="predicted"/>
<dbReference type="Pfam" id="PF07686">
    <property type="entry name" value="V-set"/>
    <property type="match status" value="1"/>
</dbReference>
<dbReference type="PANTHER" id="PTHR12207">
    <property type="entry name" value="V-SET AND TRANSMEMBRANE DOMAIN-CONTAINING PROTEIN"/>
    <property type="match status" value="1"/>
</dbReference>
<dbReference type="GeneTree" id="ENSGT00940000159381"/>
<dbReference type="SMART" id="SM00409">
    <property type="entry name" value="IG"/>
    <property type="match status" value="1"/>
</dbReference>
<keyword evidence="8" id="KW-1185">Reference proteome</keyword>
<dbReference type="InterPro" id="IPR003599">
    <property type="entry name" value="Ig_sub"/>
</dbReference>
<evidence type="ECO:0000256" key="2">
    <source>
        <dbReference type="ARBA" id="ARBA00023157"/>
    </source>
</evidence>
<sequence length="216" mass="24263">PMGVFFHFLFSLLYLPALFTEVPRDVTTQIGEDVEMACSFHGAGSPSFSLEIQWWYIKNHKDSQGLVGTLEEMPKDATKISVVKVAGSNISHKLRLSGVKPADEGTYECHVIDHSGPVEQRYRVQAYLRVEPDRLQESDDAQLQELEHPSRGSRFNVMAAIIHSINLCLRFNRACNFMLDLNCVICAAAISSVNVLFKYVIFFSCLVILFGSCLIK</sequence>
<feature type="domain" description="Ig-like" evidence="6">
    <location>
        <begin position="16"/>
        <end position="125"/>
    </location>
</feature>
<feature type="transmembrane region" description="Helical" evidence="4">
    <location>
        <begin position="196"/>
        <end position="215"/>
    </location>
</feature>
<evidence type="ECO:0000313" key="8">
    <source>
        <dbReference type="Proteomes" id="UP000261500"/>
    </source>
</evidence>
<dbReference type="InterPro" id="IPR013783">
    <property type="entry name" value="Ig-like_fold"/>
</dbReference>
<dbReference type="InterPro" id="IPR007110">
    <property type="entry name" value="Ig-like_dom"/>
</dbReference>
<name>A0A3B3VT99_9TELE</name>
<dbReference type="Gene3D" id="2.60.40.10">
    <property type="entry name" value="Immunoglobulins"/>
    <property type="match status" value="1"/>
</dbReference>
<dbReference type="Proteomes" id="UP000261500">
    <property type="component" value="Unplaced"/>
</dbReference>
<dbReference type="InterPro" id="IPR051102">
    <property type="entry name" value="IgSF_V-set/TM_domain"/>
</dbReference>
<keyword evidence="4" id="KW-1133">Transmembrane helix</keyword>
<keyword evidence="3" id="KW-0393">Immunoglobulin domain</keyword>
<reference evidence="7" key="2">
    <citation type="submission" date="2025-09" db="UniProtKB">
        <authorList>
            <consortium name="Ensembl"/>
        </authorList>
    </citation>
    <scope>IDENTIFICATION</scope>
</reference>
<dbReference type="PANTHER" id="PTHR12207:SF31">
    <property type="entry name" value="V-SET AND TRANSMEMBRANE DOMAIN-CONTAINING PROTEIN 2-LIKE PROTEIN"/>
    <property type="match status" value="1"/>
</dbReference>
<dbReference type="PROSITE" id="PS50835">
    <property type="entry name" value="IG_LIKE"/>
    <property type="match status" value="1"/>
</dbReference>
<keyword evidence="1 5" id="KW-0732">Signal</keyword>
<evidence type="ECO:0000313" key="7">
    <source>
        <dbReference type="Ensembl" id="ENSPLAP00000028266.1"/>
    </source>
</evidence>
<keyword evidence="4" id="KW-0472">Membrane</keyword>
<dbReference type="InterPro" id="IPR036179">
    <property type="entry name" value="Ig-like_dom_sf"/>
</dbReference>
<feature type="signal peptide" evidence="5">
    <location>
        <begin position="1"/>
        <end position="20"/>
    </location>
</feature>
<keyword evidence="2" id="KW-1015">Disulfide bond</keyword>